<dbReference type="Pfam" id="PF02687">
    <property type="entry name" value="FtsX"/>
    <property type="match status" value="1"/>
</dbReference>
<feature type="transmembrane region" description="Helical" evidence="7">
    <location>
        <begin position="282"/>
        <end position="307"/>
    </location>
</feature>
<dbReference type="AlphaFoldDB" id="A0A2H0V533"/>
<dbReference type="InterPro" id="IPR050250">
    <property type="entry name" value="Macrolide_Exporter_MacB"/>
</dbReference>
<dbReference type="InterPro" id="IPR003838">
    <property type="entry name" value="ABC3_permease_C"/>
</dbReference>
<evidence type="ECO:0000256" key="1">
    <source>
        <dbReference type="ARBA" id="ARBA00004651"/>
    </source>
</evidence>
<dbReference type="Pfam" id="PF12704">
    <property type="entry name" value="MacB_PCD"/>
    <property type="match status" value="1"/>
</dbReference>
<feature type="transmembrane region" description="Helical" evidence="7">
    <location>
        <begin position="371"/>
        <end position="394"/>
    </location>
</feature>
<protein>
    <submittedName>
        <fullName evidence="10">Multidrug ABC transporter substrate-binding protein</fullName>
    </submittedName>
</protein>
<feature type="domain" description="MacB-like periplasmic core" evidence="9">
    <location>
        <begin position="21"/>
        <end position="245"/>
    </location>
</feature>
<evidence type="ECO:0000259" key="9">
    <source>
        <dbReference type="Pfam" id="PF12704"/>
    </source>
</evidence>
<feature type="transmembrane region" description="Helical" evidence="7">
    <location>
        <begin position="336"/>
        <end position="359"/>
    </location>
</feature>
<gene>
    <name evidence="10" type="ORF">COT97_02690</name>
</gene>
<accession>A0A2H0V533</accession>
<dbReference type="GO" id="GO:0022857">
    <property type="term" value="F:transmembrane transporter activity"/>
    <property type="evidence" value="ECO:0007669"/>
    <property type="project" value="TreeGrafter"/>
</dbReference>
<keyword evidence="5 7" id="KW-0472">Membrane</keyword>
<dbReference type="GO" id="GO:0005886">
    <property type="term" value="C:plasma membrane"/>
    <property type="evidence" value="ECO:0007669"/>
    <property type="project" value="UniProtKB-SubCell"/>
</dbReference>
<dbReference type="PANTHER" id="PTHR30572">
    <property type="entry name" value="MEMBRANE COMPONENT OF TRANSPORTER-RELATED"/>
    <property type="match status" value="1"/>
</dbReference>
<comment type="similarity">
    <text evidence="6">Belongs to the ABC-4 integral membrane protein family.</text>
</comment>
<name>A0A2H0V533_9BACT</name>
<evidence type="ECO:0000256" key="3">
    <source>
        <dbReference type="ARBA" id="ARBA00022692"/>
    </source>
</evidence>
<dbReference type="EMBL" id="PFAP01000015">
    <property type="protein sequence ID" value="PIR94188.1"/>
    <property type="molecule type" value="Genomic_DNA"/>
</dbReference>
<organism evidence="10 11">
    <name type="scientific">Candidatus Falkowbacteria bacterium CG10_big_fil_rev_8_21_14_0_10_39_11</name>
    <dbReference type="NCBI Taxonomy" id="1974565"/>
    <lineage>
        <taxon>Bacteria</taxon>
        <taxon>Candidatus Falkowiibacteriota</taxon>
    </lineage>
</organism>
<evidence type="ECO:0000256" key="2">
    <source>
        <dbReference type="ARBA" id="ARBA00022475"/>
    </source>
</evidence>
<dbReference type="Proteomes" id="UP000229901">
    <property type="component" value="Unassembled WGS sequence"/>
</dbReference>
<feature type="transmembrane region" description="Helical" evidence="7">
    <location>
        <begin position="21"/>
        <end position="43"/>
    </location>
</feature>
<dbReference type="PANTHER" id="PTHR30572:SF4">
    <property type="entry name" value="ABC TRANSPORTER PERMEASE YTRF"/>
    <property type="match status" value="1"/>
</dbReference>
<proteinExistence type="inferred from homology"/>
<keyword evidence="3 7" id="KW-0812">Transmembrane</keyword>
<keyword evidence="4 7" id="KW-1133">Transmembrane helix</keyword>
<sequence length="411" mass="43952">MIIIDTIKMSLKNLRVNKMRSFLTMLGIIIGISSVILITSLVAGAESLIVNQIQGIGTNLIAVLPGASDEDGPPAALYGIVITTLKDSDVEAIKERVPHITAGSSYVTSTEIISSGNQKATVSMFGVDSDYPNISETSVDIGHFLTPEDKGSTARVVVLGSQVAEELFNSQIAVGQKIKIKNDPYSIIGVMKSQGTVGFQNVDNAIFIPITTAQRKVLGINHIGFARFKIDHQDNIPEASIQIEELLRDRHNISNPTEDDFTVNNTENALAILDTVTGALNLFLVAIAGISLIVGGIGIMNIMLAAVTERIREIGLRKAVGATSSNITTQFLIETIIITFVGAIIGMLIGTFIAFLISLGVNALGYDWDFVITPVSIIISSLFAIIVGLSFGVYPAKKAASYDPITALRYE</sequence>
<keyword evidence="2" id="KW-1003">Cell membrane</keyword>
<evidence type="ECO:0000313" key="11">
    <source>
        <dbReference type="Proteomes" id="UP000229901"/>
    </source>
</evidence>
<comment type="subcellular location">
    <subcellularLocation>
        <location evidence="1">Cell membrane</location>
        <topology evidence="1">Multi-pass membrane protein</topology>
    </subcellularLocation>
</comment>
<comment type="caution">
    <text evidence="10">The sequence shown here is derived from an EMBL/GenBank/DDBJ whole genome shotgun (WGS) entry which is preliminary data.</text>
</comment>
<evidence type="ECO:0000256" key="6">
    <source>
        <dbReference type="ARBA" id="ARBA00038076"/>
    </source>
</evidence>
<feature type="domain" description="ABC3 transporter permease C-terminal" evidence="8">
    <location>
        <begin position="286"/>
        <end position="404"/>
    </location>
</feature>
<evidence type="ECO:0000313" key="10">
    <source>
        <dbReference type="EMBL" id="PIR94188.1"/>
    </source>
</evidence>
<evidence type="ECO:0000259" key="8">
    <source>
        <dbReference type="Pfam" id="PF02687"/>
    </source>
</evidence>
<evidence type="ECO:0000256" key="4">
    <source>
        <dbReference type="ARBA" id="ARBA00022989"/>
    </source>
</evidence>
<evidence type="ECO:0000256" key="5">
    <source>
        <dbReference type="ARBA" id="ARBA00023136"/>
    </source>
</evidence>
<dbReference type="InterPro" id="IPR025857">
    <property type="entry name" value="MacB_PCD"/>
</dbReference>
<reference evidence="11" key="1">
    <citation type="submission" date="2017-09" db="EMBL/GenBank/DDBJ databases">
        <title>Depth-based differentiation of microbial function through sediment-hosted aquifers and enrichment of novel symbionts in the deep terrestrial subsurface.</title>
        <authorList>
            <person name="Probst A.J."/>
            <person name="Ladd B."/>
            <person name="Jarett J.K."/>
            <person name="Geller-Mcgrath D.E."/>
            <person name="Sieber C.M.K."/>
            <person name="Emerson J.B."/>
            <person name="Anantharaman K."/>
            <person name="Thomas B.C."/>
            <person name="Malmstrom R."/>
            <person name="Stieglmeier M."/>
            <person name="Klingl A."/>
            <person name="Woyke T."/>
            <person name="Ryan C.M."/>
            <person name="Banfield J.F."/>
        </authorList>
    </citation>
    <scope>NUCLEOTIDE SEQUENCE [LARGE SCALE GENOMIC DNA]</scope>
</reference>
<evidence type="ECO:0000256" key="7">
    <source>
        <dbReference type="SAM" id="Phobius"/>
    </source>
</evidence>